<evidence type="ECO:0000256" key="4">
    <source>
        <dbReference type="SAM" id="SignalP"/>
    </source>
</evidence>
<dbReference type="PANTHER" id="PTHR36504">
    <property type="entry name" value="LIPOPOLYSACCHARIDE EXPORT SYSTEM PROTEIN LPTA"/>
    <property type="match status" value="1"/>
</dbReference>
<keyword evidence="2 4" id="KW-0732">Signal</keyword>
<dbReference type="GO" id="GO:0001530">
    <property type="term" value="F:lipopolysaccharide binding"/>
    <property type="evidence" value="ECO:0007669"/>
    <property type="project" value="InterPro"/>
</dbReference>
<keyword evidence="1" id="KW-0813">Transport</keyword>
<dbReference type="STRING" id="1086013.SAMN05421774_104257"/>
<feature type="signal peptide" evidence="4">
    <location>
        <begin position="1"/>
        <end position="20"/>
    </location>
</feature>
<keyword evidence="7" id="KW-1185">Reference proteome</keyword>
<accession>A0A1N7NZ19</accession>
<feature type="chain" id="PRO_5009943733" evidence="4">
    <location>
        <begin position="21"/>
        <end position="166"/>
    </location>
</feature>
<dbReference type="GO" id="GO:0017089">
    <property type="term" value="F:glycolipid transfer activity"/>
    <property type="evidence" value="ECO:0007669"/>
    <property type="project" value="TreeGrafter"/>
</dbReference>
<sequence>MIPRLALLSAVALIAQLAMAGAQGMSVGFGGLQQDTGAPVEVTADALKVDNASGQASFDGNVVVIQGALRMAAAKVTVEYGDGGQGIRRLHATGGVMLATSAEAAEAAEATYEVATGALVMTGSVLLTQGPSTIAGERLVADLRAGTGEMQGRVRTVFQPGQKGGN</sequence>
<proteinExistence type="predicted"/>
<gene>
    <name evidence="6" type="ORF">SAMN05421774_104257</name>
</gene>
<evidence type="ECO:0000256" key="1">
    <source>
        <dbReference type="ARBA" id="ARBA00022448"/>
    </source>
</evidence>
<dbReference type="GO" id="GO:0030288">
    <property type="term" value="C:outer membrane-bounded periplasmic space"/>
    <property type="evidence" value="ECO:0007669"/>
    <property type="project" value="TreeGrafter"/>
</dbReference>
<organism evidence="6 7">
    <name type="scientific">Gemmobacter megaterium</name>
    <dbReference type="NCBI Taxonomy" id="1086013"/>
    <lineage>
        <taxon>Bacteria</taxon>
        <taxon>Pseudomonadati</taxon>
        <taxon>Pseudomonadota</taxon>
        <taxon>Alphaproteobacteria</taxon>
        <taxon>Rhodobacterales</taxon>
        <taxon>Paracoccaceae</taxon>
        <taxon>Gemmobacter</taxon>
    </lineage>
</organism>
<feature type="domain" description="Organic solvent tolerance-like N-terminal" evidence="5">
    <location>
        <begin position="41"/>
        <end position="145"/>
    </location>
</feature>
<name>A0A1N7NZ19_9RHOB</name>
<dbReference type="EMBL" id="FTOT01000004">
    <property type="protein sequence ID" value="SIT03597.1"/>
    <property type="molecule type" value="Genomic_DNA"/>
</dbReference>
<evidence type="ECO:0000313" key="7">
    <source>
        <dbReference type="Proteomes" id="UP000186141"/>
    </source>
</evidence>
<dbReference type="Pfam" id="PF03968">
    <property type="entry name" value="LptD_N"/>
    <property type="match status" value="1"/>
</dbReference>
<evidence type="ECO:0000313" key="6">
    <source>
        <dbReference type="EMBL" id="SIT03597.1"/>
    </source>
</evidence>
<dbReference type="InterPro" id="IPR052037">
    <property type="entry name" value="LPS_export_LptA"/>
</dbReference>
<dbReference type="AlphaFoldDB" id="A0A1N7NZ19"/>
<dbReference type="Proteomes" id="UP000186141">
    <property type="component" value="Unassembled WGS sequence"/>
</dbReference>
<dbReference type="InterPro" id="IPR005653">
    <property type="entry name" value="OstA-like_N"/>
</dbReference>
<reference evidence="6 7" key="1">
    <citation type="submission" date="2017-01" db="EMBL/GenBank/DDBJ databases">
        <authorList>
            <person name="Mah S.A."/>
            <person name="Swanson W.J."/>
            <person name="Moy G.W."/>
            <person name="Vacquier V.D."/>
        </authorList>
    </citation>
    <scope>NUCLEOTIDE SEQUENCE [LARGE SCALE GENOMIC DNA]</scope>
    <source>
        <strain evidence="6 7">DSM 26375</strain>
    </source>
</reference>
<evidence type="ECO:0000256" key="3">
    <source>
        <dbReference type="ARBA" id="ARBA00022764"/>
    </source>
</evidence>
<dbReference type="NCBIfam" id="TIGR03002">
    <property type="entry name" value="outer_YhbN_LptA"/>
    <property type="match status" value="1"/>
</dbReference>
<protein>
    <submittedName>
        <fullName evidence="6">Lipopolysaccharide export system protein LptA</fullName>
    </submittedName>
</protein>
<evidence type="ECO:0000256" key="2">
    <source>
        <dbReference type="ARBA" id="ARBA00022729"/>
    </source>
</evidence>
<dbReference type="RefSeq" id="WP_076531557.1">
    <property type="nucleotide sequence ID" value="NZ_BMEH01000004.1"/>
</dbReference>
<evidence type="ECO:0000259" key="5">
    <source>
        <dbReference type="Pfam" id="PF03968"/>
    </source>
</evidence>
<dbReference type="InterPro" id="IPR014340">
    <property type="entry name" value="LptA"/>
</dbReference>
<dbReference type="OrthoDB" id="9811926at2"/>
<dbReference type="Gene3D" id="2.60.450.10">
    <property type="entry name" value="Lipopolysaccharide (LPS) transport protein A like domain"/>
    <property type="match status" value="1"/>
</dbReference>
<dbReference type="GO" id="GO:0015920">
    <property type="term" value="P:lipopolysaccharide transport"/>
    <property type="evidence" value="ECO:0007669"/>
    <property type="project" value="InterPro"/>
</dbReference>
<keyword evidence="3" id="KW-0574">Periplasm</keyword>
<dbReference type="GO" id="GO:0009279">
    <property type="term" value="C:cell outer membrane"/>
    <property type="evidence" value="ECO:0007669"/>
    <property type="project" value="TreeGrafter"/>
</dbReference>
<dbReference type="PANTHER" id="PTHR36504:SF1">
    <property type="entry name" value="LIPOPOLYSACCHARIDE EXPORT SYSTEM PROTEIN LPTA"/>
    <property type="match status" value="1"/>
</dbReference>